<feature type="transmembrane region" description="Helical" evidence="2">
    <location>
        <begin position="343"/>
        <end position="361"/>
    </location>
</feature>
<sequence length="362" mass="39156">MERLRRLARRVKNKILRRDYYYIDDLPATLERSLKLAAPNIQDTYLSQVRGAASSLTGVILHTVESVFLPHFVVPAVFNFVFLGHYSIQIHTTRKWAKLNKVRLAKRCEVISSIIHGIIIKLCISALTLNHGDFALIAEAFLQAKNGLGSANKLIAVLDQVQARWADSKVISGLNVGLGAPLNAAENSIGLGGKTVTWKENLSAAQITELGFANQAGDSMAQAAFEQPADKAAEVGGRRGRRDRYPDYGIYSADQSSPHDYADPSDNGKRNSNPSCPPGYGGNSGNNSNPEIEIQSNARSGDDDTSLKLDPPTSYSTTSSHKHRKPRREAKAASSGKAPISRAAVVGAVVSTVIAGAWYFLS</sequence>
<reference evidence="3" key="1">
    <citation type="submission" date="2021-03" db="EMBL/GenBank/DDBJ databases">
        <title>Comparative genomics and phylogenomic investigation of the class Geoglossomycetes provide insights into ecological specialization and systematics.</title>
        <authorList>
            <person name="Melie T."/>
            <person name="Pirro S."/>
            <person name="Miller A.N."/>
            <person name="Quandt A."/>
        </authorList>
    </citation>
    <scope>NUCLEOTIDE SEQUENCE</scope>
    <source>
        <strain evidence="3">GBOQ0MN5Z8</strain>
    </source>
</reference>
<organism evidence="3 4">
    <name type="scientific">Glutinoglossum americanum</name>
    <dbReference type="NCBI Taxonomy" id="1670608"/>
    <lineage>
        <taxon>Eukaryota</taxon>
        <taxon>Fungi</taxon>
        <taxon>Dikarya</taxon>
        <taxon>Ascomycota</taxon>
        <taxon>Pezizomycotina</taxon>
        <taxon>Geoglossomycetes</taxon>
        <taxon>Geoglossales</taxon>
        <taxon>Geoglossaceae</taxon>
        <taxon>Glutinoglossum</taxon>
    </lineage>
</organism>
<gene>
    <name evidence="3" type="ORF">FGG08_006536</name>
</gene>
<evidence type="ECO:0000256" key="2">
    <source>
        <dbReference type="SAM" id="Phobius"/>
    </source>
</evidence>
<accession>A0A9P8HW43</accession>
<feature type="region of interest" description="Disordered" evidence="1">
    <location>
        <begin position="226"/>
        <end position="339"/>
    </location>
</feature>
<evidence type="ECO:0000313" key="3">
    <source>
        <dbReference type="EMBL" id="KAH0536603.1"/>
    </source>
</evidence>
<comment type="caution">
    <text evidence="3">The sequence shown here is derived from an EMBL/GenBank/DDBJ whole genome shotgun (WGS) entry which is preliminary data.</text>
</comment>
<keyword evidence="4" id="KW-1185">Reference proteome</keyword>
<dbReference type="EMBL" id="JAGHQL010000193">
    <property type="protein sequence ID" value="KAH0536603.1"/>
    <property type="molecule type" value="Genomic_DNA"/>
</dbReference>
<feature type="compositionally biased region" description="Basic and acidic residues" evidence="1">
    <location>
        <begin position="228"/>
        <end position="237"/>
    </location>
</feature>
<name>A0A9P8HW43_9PEZI</name>
<keyword evidence="2" id="KW-0472">Membrane</keyword>
<proteinExistence type="predicted"/>
<evidence type="ECO:0000256" key="1">
    <source>
        <dbReference type="SAM" id="MobiDB-lite"/>
    </source>
</evidence>
<evidence type="ECO:0000313" key="4">
    <source>
        <dbReference type="Proteomes" id="UP000698800"/>
    </source>
</evidence>
<keyword evidence="2" id="KW-1133">Transmembrane helix</keyword>
<protein>
    <submittedName>
        <fullName evidence="3">Uncharacterized protein</fullName>
    </submittedName>
</protein>
<dbReference type="Proteomes" id="UP000698800">
    <property type="component" value="Unassembled WGS sequence"/>
</dbReference>
<keyword evidence="2" id="KW-0812">Transmembrane</keyword>
<dbReference type="OrthoDB" id="10541798at2759"/>
<feature type="compositionally biased region" description="Basic and acidic residues" evidence="1">
    <location>
        <begin position="260"/>
        <end position="269"/>
    </location>
</feature>
<dbReference type="AlphaFoldDB" id="A0A9P8HW43"/>